<dbReference type="InterPro" id="IPR018730">
    <property type="entry name" value="DUF2273"/>
</dbReference>
<dbReference type="Pfam" id="PF10031">
    <property type="entry name" value="DUF2273"/>
    <property type="match status" value="1"/>
</dbReference>
<dbReference type="AlphaFoldDB" id="A0A1M4V0A4"/>
<reference evidence="3" key="1">
    <citation type="submission" date="2016-11" db="EMBL/GenBank/DDBJ databases">
        <authorList>
            <person name="Varghese N."/>
            <person name="Submissions S."/>
        </authorList>
    </citation>
    <scope>NUCLEOTIDE SEQUENCE [LARGE SCALE GENOMIC DNA]</scope>
    <source>
        <strain evidence="3">DSM 12395</strain>
    </source>
</reference>
<dbReference type="STRING" id="1121429.SAMN02745133_00817"/>
<sequence length="73" mass="8512">MIYKFIQDILENHRGKALGITLGLVFGWFAINYGLFKAVFVALCVIVGYFIGKGVDERFDFRGAFDRLFRDRW</sequence>
<protein>
    <submittedName>
        <fullName evidence="2">Small integral membrane protein</fullName>
    </submittedName>
</protein>
<keyword evidence="3" id="KW-1185">Reference proteome</keyword>
<organism evidence="2 3">
    <name type="scientific">Desulforamulus putei DSM 12395</name>
    <dbReference type="NCBI Taxonomy" id="1121429"/>
    <lineage>
        <taxon>Bacteria</taxon>
        <taxon>Bacillati</taxon>
        <taxon>Bacillota</taxon>
        <taxon>Clostridia</taxon>
        <taxon>Eubacteriales</taxon>
        <taxon>Peptococcaceae</taxon>
        <taxon>Desulforamulus</taxon>
    </lineage>
</organism>
<feature type="transmembrane region" description="Helical" evidence="1">
    <location>
        <begin position="21"/>
        <end position="51"/>
    </location>
</feature>
<proteinExistence type="predicted"/>
<keyword evidence="1" id="KW-1133">Transmembrane helix</keyword>
<keyword evidence="1" id="KW-0812">Transmembrane</keyword>
<dbReference type="OrthoDB" id="1727295at2"/>
<name>A0A1M4V0A4_9FIRM</name>
<keyword evidence="1" id="KW-0472">Membrane</keyword>
<dbReference type="Proteomes" id="UP000184148">
    <property type="component" value="Unassembled WGS sequence"/>
</dbReference>
<accession>A0A1M4V0A4</accession>
<dbReference type="RefSeq" id="WP_073236119.1">
    <property type="nucleotide sequence ID" value="NZ_FQUY01000003.1"/>
</dbReference>
<evidence type="ECO:0000313" key="2">
    <source>
        <dbReference type="EMBL" id="SHE62396.1"/>
    </source>
</evidence>
<gene>
    <name evidence="2" type="ORF">SAMN02745133_00817</name>
</gene>
<evidence type="ECO:0000313" key="3">
    <source>
        <dbReference type="Proteomes" id="UP000184148"/>
    </source>
</evidence>
<dbReference type="EMBL" id="FQUY01000003">
    <property type="protein sequence ID" value="SHE62396.1"/>
    <property type="molecule type" value="Genomic_DNA"/>
</dbReference>
<evidence type="ECO:0000256" key="1">
    <source>
        <dbReference type="SAM" id="Phobius"/>
    </source>
</evidence>